<dbReference type="SMART" id="SM00175">
    <property type="entry name" value="RAB"/>
    <property type="match status" value="1"/>
</dbReference>
<evidence type="ECO:0000313" key="4">
    <source>
        <dbReference type="Proteomes" id="UP001163046"/>
    </source>
</evidence>
<dbReference type="AlphaFoldDB" id="A0A9X0CLT9"/>
<dbReference type="GO" id="GO:0003924">
    <property type="term" value="F:GTPase activity"/>
    <property type="evidence" value="ECO:0007669"/>
    <property type="project" value="InterPro"/>
</dbReference>
<dbReference type="Gene3D" id="3.40.50.300">
    <property type="entry name" value="P-loop containing nucleotide triphosphate hydrolases"/>
    <property type="match status" value="1"/>
</dbReference>
<keyword evidence="1" id="KW-0547">Nucleotide-binding</keyword>
<protein>
    <submittedName>
        <fullName evidence="3">Uncharacterized protein</fullName>
    </submittedName>
</protein>
<gene>
    <name evidence="3" type="ORF">OS493_005426</name>
</gene>
<dbReference type="PRINTS" id="PR00449">
    <property type="entry name" value="RASTRNSFRMNG"/>
</dbReference>
<dbReference type="PROSITE" id="PS51419">
    <property type="entry name" value="RAB"/>
    <property type="match status" value="1"/>
</dbReference>
<dbReference type="Pfam" id="PF00071">
    <property type="entry name" value="Ras"/>
    <property type="match status" value="1"/>
</dbReference>
<accession>A0A9X0CLT9</accession>
<evidence type="ECO:0000256" key="1">
    <source>
        <dbReference type="ARBA" id="ARBA00022741"/>
    </source>
</evidence>
<dbReference type="InterPro" id="IPR050227">
    <property type="entry name" value="Rab"/>
</dbReference>
<evidence type="ECO:0000313" key="3">
    <source>
        <dbReference type="EMBL" id="KAJ7365322.1"/>
    </source>
</evidence>
<dbReference type="SUPFAM" id="SSF52540">
    <property type="entry name" value="P-loop containing nucleoside triphosphate hydrolases"/>
    <property type="match status" value="1"/>
</dbReference>
<dbReference type="InterPro" id="IPR001806">
    <property type="entry name" value="Small_GTPase"/>
</dbReference>
<dbReference type="GO" id="GO:0005525">
    <property type="term" value="F:GTP binding"/>
    <property type="evidence" value="ECO:0007669"/>
    <property type="project" value="UniProtKB-KW"/>
</dbReference>
<dbReference type="PANTHER" id="PTHR47977">
    <property type="entry name" value="RAS-RELATED PROTEIN RAB"/>
    <property type="match status" value="1"/>
</dbReference>
<reference evidence="3" key="1">
    <citation type="submission" date="2023-01" db="EMBL/GenBank/DDBJ databases">
        <title>Genome assembly of the deep-sea coral Lophelia pertusa.</title>
        <authorList>
            <person name="Herrera S."/>
            <person name="Cordes E."/>
        </authorList>
    </citation>
    <scope>NUCLEOTIDE SEQUENCE</scope>
    <source>
        <strain evidence="3">USNM1676648</strain>
        <tissue evidence="3">Polyp</tissue>
    </source>
</reference>
<comment type="caution">
    <text evidence="3">The sequence shown here is derived from an EMBL/GenBank/DDBJ whole genome shotgun (WGS) entry which is preliminary data.</text>
</comment>
<dbReference type="SMART" id="SM00173">
    <property type="entry name" value="RAS"/>
    <property type="match status" value="1"/>
</dbReference>
<evidence type="ECO:0000256" key="2">
    <source>
        <dbReference type="ARBA" id="ARBA00023134"/>
    </source>
</evidence>
<dbReference type="Proteomes" id="UP001163046">
    <property type="component" value="Unassembled WGS sequence"/>
</dbReference>
<dbReference type="CDD" id="cd00154">
    <property type="entry name" value="Rab"/>
    <property type="match status" value="1"/>
</dbReference>
<keyword evidence="2" id="KW-0342">GTP-binding</keyword>
<dbReference type="EMBL" id="MU827303">
    <property type="protein sequence ID" value="KAJ7365322.1"/>
    <property type="molecule type" value="Genomic_DNA"/>
</dbReference>
<dbReference type="InterPro" id="IPR027417">
    <property type="entry name" value="P-loop_NTPase"/>
</dbReference>
<proteinExistence type="predicted"/>
<dbReference type="OrthoDB" id="5952683at2759"/>
<dbReference type="Gene3D" id="1.10.510.10">
    <property type="entry name" value="Transferase(Phosphotransferase) domain 1"/>
    <property type="match status" value="1"/>
</dbReference>
<keyword evidence="4" id="KW-1185">Reference proteome</keyword>
<name>A0A9X0CLT9_9CNID</name>
<organism evidence="3 4">
    <name type="scientific">Desmophyllum pertusum</name>
    <dbReference type="NCBI Taxonomy" id="174260"/>
    <lineage>
        <taxon>Eukaryota</taxon>
        <taxon>Metazoa</taxon>
        <taxon>Cnidaria</taxon>
        <taxon>Anthozoa</taxon>
        <taxon>Hexacorallia</taxon>
        <taxon>Scleractinia</taxon>
        <taxon>Caryophylliina</taxon>
        <taxon>Caryophylliidae</taxon>
        <taxon>Desmophyllum</taxon>
    </lineage>
</organism>
<sequence>MLEVIVAILLYEYSELRTEDGRIVDETDRRSEDLYEIHLEHPLRSLVLHCLENEPDDRPTALDLVNALSEYKENDEFHRSQDSLQCKRSIHRLPSGQYDYEFKVVMIADDGKYGEYNERLQLKGKSILLQIVDTSGQFNTTSSLPQLYRGAHAAAVVFDVGSKHSLVSVRLWVSMVREKCGDEIPIILVANKTDSEHREVNTETAENVREEFKLFYIEVSAKPV</sequence>